<dbReference type="HAMAP" id="MF_00374">
    <property type="entry name" value="Ribosomal_uL29"/>
    <property type="match status" value="1"/>
</dbReference>
<dbReference type="GO" id="GO:0003735">
    <property type="term" value="F:structural constituent of ribosome"/>
    <property type="evidence" value="ECO:0007669"/>
    <property type="project" value="InterPro"/>
</dbReference>
<dbReference type="AlphaFoldDB" id="A0A1G2F8V3"/>
<keyword evidence="3 5" id="KW-0687">Ribonucleoprotein</keyword>
<evidence type="ECO:0000256" key="5">
    <source>
        <dbReference type="HAMAP-Rule" id="MF_00374"/>
    </source>
</evidence>
<reference evidence="6 7" key="1">
    <citation type="journal article" date="2016" name="Nat. Commun.">
        <title>Thousands of microbial genomes shed light on interconnected biogeochemical processes in an aquifer system.</title>
        <authorList>
            <person name="Anantharaman K."/>
            <person name="Brown C.T."/>
            <person name="Hug L.A."/>
            <person name="Sharon I."/>
            <person name="Castelle C.J."/>
            <person name="Probst A.J."/>
            <person name="Thomas B.C."/>
            <person name="Singh A."/>
            <person name="Wilkins M.J."/>
            <person name="Karaoz U."/>
            <person name="Brodie E.L."/>
            <person name="Williams K.H."/>
            <person name="Hubbard S.S."/>
            <person name="Banfield J.F."/>
        </authorList>
    </citation>
    <scope>NUCLEOTIDE SEQUENCE [LARGE SCALE GENOMIC DNA]</scope>
</reference>
<dbReference type="Proteomes" id="UP000179099">
    <property type="component" value="Unassembled WGS sequence"/>
</dbReference>
<evidence type="ECO:0000256" key="1">
    <source>
        <dbReference type="ARBA" id="ARBA00009254"/>
    </source>
</evidence>
<name>A0A1G2F8V3_9BACT</name>
<protein>
    <recommendedName>
        <fullName evidence="4 5">Large ribosomal subunit protein uL29</fullName>
    </recommendedName>
</protein>
<evidence type="ECO:0000256" key="4">
    <source>
        <dbReference type="ARBA" id="ARBA00035204"/>
    </source>
</evidence>
<keyword evidence="2 5" id="KW-0689">Ribosomal protein</keyword>
<sequence length="64" mass="7719">MEIKELKIKSDQELELSLREFREKLRRLRFDLAEKKLKNVGEISESRKTIARILTILKQRHGKK</sequence>
<dbReference type="GO" id="GO:0005840">
    <property type="term" value="C:ribosome"/>
    <property type="evidence" value="ECO:0007669"/>
    <property type="project" value="UniProtKB-KW"/>
</dbReference>
<dbReference type="GO" id="GO:1990904">
    <property type="term" value="C:ribonucleoprotein complex"/>
    <property type="evidence" value="ECO:0007669"/>
    <property type="project" value="UniProtKB-KW"/>
</dbReference>
<evidence type="ECO:0000313" key="7">
    <source>
        <dbReference type="Proteomes" id="UP000179099"/>
    </source>
</evidence>
<dbReference type="NCBIfam" id="TIGR00012">
    <property type="entry name" value="L29"/>
    <property type="match status" value="1"/>
</dbReference>
<gene>
    <name evidence="5" type="primary">rpmC</name>
    <name evidence="6" type="ORF">A2Y98_02510</name>
</gene>
<dbReference type="EMBL" id="MHMW01000018">
    <property type="protein sequence ID" value="OGZ34182.1"/>
    <property type="molecule type" value="Genomic_DNA"/>
</dbReference>
<dbReference type="Pfam" id="PF00831">
    <property type="entry name" value="Ribosomal_L29"/>
    <property type="match status" value="1"/>
</dbReference>
<dbReference type="GO" id="GO:0006412">
    <property type="term" value="P:translation"/>
    <property type="evidence" value="ECO:0007669"/>
    <property type="project" value="UniProtKB-UniRule"/>
</dbReference>
<dbReference type="InterPro" id="IPR001854">
    <property type="entry name" value="Ribosomal_uL29"/>
</dbReference>
<evidence type="ECO:0000313" key="6">
    <source>
        <dbReference type="EMBL" id="OGZ34182.1"/>
    </source>
</evidence>
<dbReference type="InterPro" id="IPR036049">
    <property type="entry name" value="Ribosomal_uL29_sf"/>
</dbReference>
<dbReference type="Gene3D" id="1.10.287.310">
    <property type="match status" value="1"/>
</dbReference>
<comment type="similarity">
    <text evidence="1 5">Belongs to the universal ribosomal protein uL29 family.</text>
</comment>
<evidence type="ECO:0000256" key="3">
    <source>
        <dbReference type="ARBA" id="ARBA00023274"/>
    </source>
</evidence>
<accession>A0A1G2F8V3</accession>
<dbReference type="STRING" id="1801992.A2Y98_02510"/>
<evidence type="ECO:0000256" key="2">
    <source>
        <dbReference type="ARBA" id="ARBA00022980"/>
    </source>
</evidence>
<organism evidence="6 7">
    <name type="scientific">Candidatus Portnoybacteria bacterium RBG_19FT_COMBO_36_7</name>
    <dbReference type="NCBI Taxonomy" id="1801992"/>
    <lineage>
        <taxon>Bacteria</taxon>
        <taxon>Candidatus Portnoyibacteriota</taxon>
    </lineage>
</organism>
<comment type="caution">
    <text evidence="6">The sequence shown here is derived from an EMBL/GenBank/DDBJ whole genome shotgun (WGS) entry which is preliminary data.</text>
</comment>
<dbReference type="SUPFAM" id="SSF46561">
    <property type="entry name" value="Ribosomal protein L29 (L29p)"/>
    <property type="match status" value="1"/>
</dbReference>
<proteinExistence type="inferred from homology"/>